<dbReference type="GO" id="GO:0009117">
    <property type="term" value="P:nucleotide metabolic process"/>
    <property type="evidence" value="ECO:0007669"/>
    <property type="project" value="UniProtKB-KW"/>
</dbReference>
<dbReference type="InterPro" id="IPR029001">
    <property type="entry name" value="ITPase-like_fam"/>
</dbReference>
<organism evidence="11 12">
    <name type="scientific">Nitrosomonas cryotolerans ATCC 49181</name>
    <dbReference type="NCBI Taxonomy" id="1131553"/>
    <lineage>
        <taxon>Bacteria</taxon>
        <taxon>Pseudomonadati</taxon>
        <taxon>Pseudomonadota</taxon>
        <taxon>Betaproteobacteria</taxon>
        <taxon>Nitrosomonadales</taxon>
        <taxon>Nitrosomonadaceae</taxon>
        <taxon>Nitrosomonas</taxon>
    </lineage>
</organism>
<evidence type="ECO:0000256" key="6">
    <source>
        <dbReference type="ARBA" id="ARBA00050213"/>
    </source>
</evidence>
<proteinExistence type="inferred from homology"/>
<dbReference type="InterPro" id="IPR003697">
    <property type="entry name" value="Maf-like"/>
</dbReference>
<evidence type="ECO:0000256" key="2">
    <source>
        <dbReference type="ARBA" id="ARBA00004496"/>
    </source>
</evidence>
<dbReference type="GO" id="GO:0047429">
    <property type="term" value="F:nucleoside triphosphate diphosphatase activity"/>
    <property type="evidence" value="ECO:0007669"/>
    <property type="project" value="InterPro"/>
</dbReference>
<dbReference type="Pfam" id="PF02545">
    <property type="entry name" value="Maf"/>
    <property type="match status" value="1"/>
</dbReference>
<dbReference type="EMBL" id="FSRO01000001">
    <property type="protein sequence ID" value="SIO07885.1"/>
    <property type="molecule type" value="Genomic_DNA"/>
</dbReference>
<protein>
    <recommendedName>
        <fullName evidence="9 10">7-methyl-GTP pyrophosphatase</fullName>
        <shortName evidence="10">m(7)GTP pyrophosphatase</shortName>
        <ecNumber evidence="10">3.6.1.-</ecNumber>
    </recommendedName>
</protein>
<evidence type="ECO:0000313" key="11">
    <source>
        <dbReference type="EMBL" id="SIO07885.1"/>
    </source>
</evidence>
<comment type="function">
    <text evidence="7 10">Nucleoside triphosphate pyrophosphatase that hydrolyzes 7-methyl-GTP (m(7)GTP). May have a dual role in cell division arrest and in preventing the incorporation of modified nucleotides into cellular nucleic acids.</text>
</comment>
<evidence type="ECO:0000256" key="7">
    <source>
        <dbReference type="ARBA" id="ARBA00053369"/>
    </source>
</evidence>
<dbReference type="CDD" id="cd00555">
    <property type="entry name" value="Maf"/>
    <property type="match status" value="1"/>
</dbReference>
<evidence type="ECO:0000256" key="5">
    <source>
        <dbReference type="ARBA" id="ARBA00023080"/>
    </source>
</evidence>
<evidence type="ECO:0000256" key="9">
    <source>
        <dbReference type="ARBA" id="ARBA00068163"/>
    </source>
</evidence>
<keyword evidence="4 10" id="KW-0378">Hydrolase</keyword>
<evidence type="ECO:0000256" key="1">
    <source>
        <dbReference type="ARBA" id="ARBA00001968"/>
    </source>
</evidence>
<keyword evidence="12" id="KW-1185">Reference proteome</keyword>
<dbReference type="HAMAP" id="MF_00528">
    <property type="entry name" value="Maf"/>
    <property type="match status" value="1"/>
</dbReference>
<keyword evidence="5 10" id="KW-0546">Nucleotide metabolism</keyword>
<dbReference type="FunFam" id="3.90.950.10:FF:000005">
    <property type="entry name" value="7-methyl-GTP pyrophosphatase"/>
    <property type="match status" value="1"/>
</dbReference>
<dbReference type="PIRSF" id="PIRSF006305">
    <property type="entry name" value="Maf"/>
    <property type="match status" value="1"/>
</dbReference>
<feature type="site" description="Important for substrate specificity" evidence="10">
    <location>
        <position position="92"/>
    </location>
</feature>
<evidence type="ECO:0000256" key="10">
    <source>
        <dbReference type="HAMAP-Rule" id="MF_00528"/>
    </source>
</evidence>
<dbReference type="PANTHER" id="PTHR43213:SF5">
    <property type="entry name" value="BIFUNCTIONAL DTTP_UTP PYROPHOSPHATASE_METHYLTRANSFERASE PROTEIN-RELATED"/>
    <property type="match status" value="1"/>
</dbReference>
<name>A0A1N6GK25_9PROT</name>
<dbReference type="Gene3D" id="3.90.950.10">
    <property type="match status" value="1"/>
</dbReference>
<dbReference type="PANTHER" id="PTHR43213">
    <property type="entry name" value="BIFUNCTIONAL DTTP/UTP PYROPHOSPHATASE/METHYLTRANSFERASE PROTEIN-RELATED"/>
    <property type="match status" value="1"/>
</dbReference>
<dbReference type="AlphaFoldDB" id="A0A1N6GK25"/>
<comment type="subcellular location">
    <subcellularLocation>
        <location evidence="2 10">Cytoplasm</location>
    </subcellularLocation>
</comment>
<evidence type="ECO:0000313" key="12">
    <source>
        <dbReference type="Proteomes" id="UP000185062"/>
    </source>
</evidence>
<dbReference type="SUPFAM" id="SSF52972">
    <property type="entry name" value="ITPase-like"/>
    <property type="match status" value="1"/>
</dbReference>
<feature type="active site" description="Proton acceptor" evidence="10">
    <location>
        <position position="91"/>
    </location>
</feature>
<evidence type="ECO:0000256" key="4">
    <source>
        <dbReference type="ARBA" id="ARBA00022801"/>
    </source>
</evidence>
<dbReference type="GO" id="GO:0005737">
    <property type="term" value="C:cytoplasm"/>
    <property type="evidence" value="ECO:0007669"/>
    <property type="project" value="UniProtKB-SubCell"/>
</dbReference>
<accession>A0A1N6GK25</accession>
<dbReference type="STRING" id="44575.SAMN05216419_100715"/>
<comment type="caution">
    <text evidence="10">Lacks conserved residue(s) required for the propagation of feature annotation.</text>
</comment>
<comment type="similarity">
    <text evidence="8 10">Belongs to the Maf family. YceF subfamily.</text>
</comment>
<keyword evidence="3 10" id="KW-0963">Cytoplasm</keyword>
<evidence type="ECO:0000256" key="8">
    <source>
        <dbReference type="ARBA" id="ARBA00060749"/>
    </source>
</evidence>
<dbReference type="Proteomes" id="UP000185062">
    <property type="component" value="Unassembled WGS sequence"/>
</dbReference>
<dbReference type="EC" id="3.6.1.-" evidence="10"/>
<sequence>MLYFLPLSVKIIQKVILKTRNITQKLILGSSSIYRQELLRRLEIPFVTASPEIDETPLPSEIPERTAVRLAETKARAVARTYTDALIIGADQVAVLDGIRLGKPLSHANATKQLQFMRGKKVVFYTALSLLNSRSDYMQTRVVPYYVKFRQLSDQQIENYLTREQPYHCAGSAKSEGLGIVLIESMTGDDPNALIGLPLIALVGMLAQEGIDIV</sequence>
<comment type="cofactor">
    <cofactor evidence="1 10">
        <name>a divalent metal cation</name>
        <dbReference type="ChEBI" id="CHEBI:60240"/>
    </cofactor>
</comment>
<feature type="site" description="Important for substrate specificity" evidence="10">
    <location>
        <position position="176"/>
    </location>
</feature>
<feature type="site" description="Important for substrate specificity" evidence="10">
    <location>
        <position position="34"/>
    </location>
</feature>
<reference evidence="11 12" key="1">
    <citation type="submission" date="2016-12" db="EMBL/GenBank/DDBJ databases">
        <authorList>
            <person name="Song W.-J."/>
            <person name="Kurnit D.M."/>
        </authorList>
    </citation>
    <scope>NUCLEOTIDE SEQUENCE [LARGE SCALE GENOMIC DNA]</scope>
    <source>
        <strain evidence="11 12">ATCC 49181</strain>
    </source>
</reference>
<evidence type="ECO:0000256" key="3">
    <source>
        <dbReference type="ARBA" id="ARBA00022490"/>
    </source>
</evidence>
<comment type="catalytic activity">
    <reaction evidence="6 10">
        <text>N(7)-methyl-GTP + H2O = N(7)-methyl-GMP + diphosphate + H(+)</text>
        <dbReference type="Rhea" id="RHEA:58744"/>
        <dbReference type="ChEBI" id="CHEBI:15377"/>
        <dbReference type="ChEBI" id="CHEBI:15378"/>
        <dbReference type="ChEBI" id="CHEBI:33019"/>
        <dbReference type="ChEBI" id="CHEBI:58285"/>
        <dbReference type="ChEBI" id="CHEBI:87133"/>
    </reaction>
</comment>
<dbReference type="NCBIfam" id="TIGR00172">
    <property type="entry name" value="maf"/>
    <property type="match status" value="1"/>
</dbReference>
<gene>
    <name evidence="11" type="ORF">SAMN02743940_0742</name>
</gene>
<dbReference type="eggNOG" id="COG0424">
    <property type="taxonomic scope" value="Bacteria"/>
</dbReference>